<reference evidence="6 7" key="1">
    <citation type="submission" date="2021-02" db="EMBL/GenBank/DDBJ databases">
        <title>Alicyclobacillus curvatus sp. nov. and Alicyclobacillus mengziensis sp. nov., two acidophilic bacteria isolated from acid mine drainage.</title>
        <authorList>
            <person name="Huang Y."/>
        </authorList>
    </citation>
    <scope>NUCLEOTIDE SEQUENCE [LARGE SCALE GENOMIC DNA]</scope>
    <source>
        <strain evidence="6 7">S30H14</strain>
    </source>
</reference>
<dbReference type="KEGG" id="afx:JZ786_22980"/>
<evidence type="ECO:0000256" key="4">
    <source>
        <dbReference type="ARBA" id="ARBA00023136"/>
    </source>
</evidence>
<evidence type="ECO:0000256" key="1">
    <source>
        <dbReference type="ARBA" id="ARBA00004141"/>
    </source>
</evidence>
<feature type="transmembrane region" description="Helical" evidence="5">
    <location>
        <begin position="73"/>
        <end position="96"/>
    </location>
</feature>
<feature type="transmembrane region" description="Helical" evidence="5">
    <location>
        <begin position="234"/>
        <end position="253"/>
    </location>
</feature>
<feature type="transmembrane region" description="Helical" evidence="5">
    <location>
        <begin position="171"/>
        <end position="191"/>
    </location>
</feature>
<dbReference type="InterPro" id="IPR052561">
    <property type="entry name" value="ComplexI_Subunit1"/>
</dbReference>
<evidence type="ECO:0000313" key="7">
    <source>
        <dbReference type="Proteomes" id="UP000663505"/>
    </source>
</evidence>
<feature type="transmembrane region" description="Helical" evidence="5">
    <location>
        <begin position="102"/>
        <end position="124"/>
    </location>
</feature>
<dbReference type="RefSeq" id="WP_206656580.1">
    <property type="nucleotide sequence ID" value="NZ_CP071182.1"/>
</dbReference>
<evidence type="ECO:0000313" key="6">
    <source>
        <dbReference type="EMBL" id="QSO47223.1"/>
    </source>
</evidence>
<name>A0A9X7Z7H1_9BACL</name>
<keyword evidence="3 5" id="KW-1133">Transmembrane helix</keyword>
<dbReference type="InterPro" id="IPR001694">
    <property type="entry name" value="NADH_UbQ_OxRdtase_su1/FPO"/>
</dbReference>
<dbReference type="Pfam" id="PF00146">
    <property type="entry name" value="NADHdh"/>
    <property type="match status" value="1"/>
</dbReference>
<dbReference type="PANTHER" id="PTHR43359:SF1">
    <property type="entry name" value="FORMATE HYDROGENLYASE SUBUNIT 4-RELATED"/>
    <property type="match status" value="1"/>
</dbReference>
<accession>A0A9X7Z7H1</accession>
<keyword evidence="7" id="KW-1185">Reference proteome</keyword>
<feature type="transmembrane region" description="Helical" evidence="5">
    <location>
        <begin position="293"/>
        <end position="313"/>
    </location>
</feature>
<proteinExistence type="predicted"/>
<dbReference type="PANTHER" id="PTHR43359">
    <property type="entry name" value="FORMATE HYDROGENLYASE SUBUNIT 4"/>
    <property type="match status" value="1"/>
</dbReference>
<gene>
    <name evidence="6" type="ORF">JZ786_22980</name>
</gene>
<feature type="transmembrane region" description="Helical" evidence="5">
    <location>
        <begin position="259"/>
        <end position="281"/>
    </location>
</feature>
<protein>
    <submittedName>
        <fullName evidence="6">NADH-quinone oxidoreductase subunit H</fullName>
    </submittedName>
</protein>
<keyword evidence="4 5" id="KW-0472">Membrane</keyword>
<dbReference type="GO" id="GO:0005886">
    <property type="term" value="C:plasma membrane"/>
    <property type="evidence" value="ECO:0007669"/>
    <property type="project" value="TreeGrafter"/>
</dbReference>
<comment type="subcellular location">
    <subcellularLocation>
        <location evidence="1">Membrane</location>
        <topology evidence="1">Multi-pass membrane protein</topology>
    </subcellularLocation>
</comment>
<feature type="transmembrane region" description="Helical" evidence="5">
    <location>
        <begin position="6"/>
        <end position="28"/>
    </location>
</feature>
<feature type="transmembrane region" description="Helical" evidence="5">
    <location>
        <begin position="145"/>
        <end position="165"/>
    </location>
</feature>
<evidence type="ECO:0000256" key="2">
    <source>
        <dbReference type="ARBA" id="ARBA00022692"/>
    </source>
</evidence>
<dbReference type="AlphaFoldDB" id="A0A9X7Z7H1"/>
<keyword evidence="2 5" id="KW-0812">Transmembrane</keyword>
<sequence>MNLTDSFLLQLCQLGFVLLLSPLIAGVLNRMKEFVQGKVGPSIFQPYRDLRKLFQKERLVPEGAGWVYKAAPYIYFAGPLIVTMLIPVLTSFPLFMAFAGDMMAGGFILGLGTYFLLVGAMAGASPYGGIGSTRARFVSMAVEPVLILVLFAVSFATHATIPYIVNKSLWALGWSPIHLLLIVAFFAILLAETGRIPVDNPSSHHEFSMIDHNRVYDYSGPDLALIEWGGWMKFVVLGVILMNVITTPYGLAAKFSVLPVAWAVISLLVKFFLLDGLIVWVESSFAKLRLLRIAEFMAGAALLAVIVDVLTIVGL</sequence>
<evidence type="ECO:0000256" key="5">
    <source>
        <dbReference type="SAM" id="Phobius"/>
    </source>
</evidence>
<organism evidence="6 7">
    <name type="scientific">Alicyclobacillus mengziensis</name>
    <dbReference type="NCBI Taxonomy" id="2931921"/>
    <lineage>
        <taxon>Bacteria</taxon>
        <taxon>Bacillati</taxon>
        <taxon>Bacillota</taxon>
        <taxon>Bacilli</taxon>
        <taxon>Bacillales</taxon>
        <taxon>Alicyclobacillaceae</taxon>
        <taxon>Alicyclobacillus</taxon>
    </lineage>
</organism>
<dbReference type="Proteomes" id="UP000663505">
    <property type="component" value="Chromosome"/>
</dbReference>
<evidence type="ECO:0000256" key="3">
    <source>
        <dbReference type="ARBA" id="ARBA00022989"/>
    </source>
</evidence>
<dbReference type="EMBL" id="CP071182">
    <property type="protein sequence ID" value="QSO47223.1"/>
    <property type="molecule type" value="Genomic_DNA"/>
</dbReference>